<name>A0ABN7WSX1_GIGMA</name>
<dbReference type="InterPro" id="IPR000719">
    <property type="entry name" value="Prot_kinase_dom"/>
</dbReference>
<sequence length="400" mass="46935">WISSKFINQNRIFTAIDSANFGTTTPEKSYEQRDQIICSIIDKDRILNGVEKKLAKERFLKIRDYNRIRNNRESMYQNCKQCTRISRTRFCCEHCVKDVIVENFGKWTSGNSILDSIIQKTQIAIPYPGNFPEWIPYKHICNIKYKTKGGFALIQTAKWQKGVIKNFSAAKKTFYRNRPMKVCLKHLKGSNAADDKYMTEVQIHFSLSSIPVDIAWLLGVTIDPNTKDFILVLMQEESNLWEILSDPKNKYTWRQVYDLLLYICGTLKTMHQNDITHRDLHPGNILQTAGMHRLSDFEKKHDNYLIFEILDGLRPPTIKWSPTSYNNLMQRCWDSDPNKRPSTTELHDYFENILYDEISNPTFINKIVRRSAFDTKILQKFAKSSVYIFESLDISKRDSY</sequence>
<dbReference type="Pfam" id="PF00069">
    <property type="entry name" value="Pkinase"/>
    <property type="match status" value="1"/>
</dbReference>
<dbReference type="Gene3D" id="1.10.510.10">
    <property type="entry name" value="Transferase(Phosphotransferase) domain 1"/>
    <property type="match status" value="2"/>
</dbReference>
<dbReference type="PROSITE" id="PS50011">
    <property type="entry name" value="PROTEIN_KINASE_DOM"/>
    <property type="match status" value="1"/>
</dbReference>
<feature type="domain" description="Protein kinase" evidence="1">
    <location>
        <begin position="140"/>
        <end position="400"/>
    </location>
</feature>
<comment type="caution">
    <text evidence="2">The sequence shown here is derived from an EMBL/GenBank/DDBJ whole genome shotgun (WGS) entry which is preliminary data.</text>
</comment>
<accession>A0ABN7WSX1</accession>
<dbReference type="PANTHER" id="PTHR44329">
    <property type="entry name" value="SERINE/THREONINE-PROTEIN KINASE TNNI3K-RELATED"/>
    <property type="match status" value="1"/>
</dbReference>
<dbReference type="InterPro" id="IPR051681">
    <property type="entry name" value="Ser/Thr_Kinases-Pseudokinases"/>
</dbReference>
<protein>
    <submittedName>
        <fullName evidence="2">28946_t:CDS:1</fullName>
    </submittedName>
</protein>
<keyword evidence="3" id="KW-1185">Reference proteome</keyword>
<reference evidence="2 3" key="1">
    <citation type="submission" date="2021-06" db="EMBL/GenBank/DDBJ databases">
        <authorList>
            <person name="Kallberg Y."/>
            <person name="Tangrot J."/>
            <person name="Rosling A."/>
        </authorList>
    </citation>
    <scope>NUCLEOTIDE SEQUENCE [LARGE SCALE GENOMIC DNA]</scope>
    <source>
        <strain evidence="2 3">120-4 pot B 10/14</strain>
    </source>
</reference>
<feature type="non-terminal residue" evidence="2">
    <location>
        <position position="1"/>
    </location>
</feature>
<proteinExistence type="predicted"/>
<dbReference type="InterPro" id="IPR011009">
    <property type="entry name" value="Kinase-like_dom_sf"/>
</dbReference>
<dbReference type="EMBL" id="CAJVQB010061330">
    <property type="protein sequence ID" value="CAG8839825.1"/>
    <property type="molecule type" value="Genomic_DNA"/>
</dbReference>
<dbReference type="Proteomes" id="UP000789901">
    <property type="component" value="Unassembled WGS sequence"/>
</dbReference>
<evidence type="ECO:0000259" key="1">
    <source>
        <dbReference type="PROSITE" id="PS50011"/>
    </source>
</evidence>
<evidence type="ECO:0000313" key="2">
    <source>
        <dbReference type="EMBL" id="CAG8839825.1"/>
    </source>
</evidence>
<organism evidence="2 3">
    <name type="scientific">Gigaspora margarita</name>
    <dbReference type="NCBI Taxonomy" id="4874"/>
    <lineage>
        <taxon>Eukaryota</taxon>
        <taxon>Fungi</taxon>
        <taxon>Fungi incertae sedis</taxon>
        <taxon>Mucoromycota</taxon>
        <taxon>Glomeromycotina</taxon>
        <taxon>Glomeromycetes</taxon>
        <taxon>Diversisporales</taxon>
        <taxon>Gigasporaceae</taxon>
        <taxon>Gigaspora</taxon>
    </lineage>
</organism>
<feature type="non-terminal residue" evidence="2">
    <location>
        <position position="400"/>
    </location>
</feature>
<dbReference type="SUPFAM" id="SSF56112">
    <property type="entry name" value="Protein kinase-like (PK-like)"/>
    <property type="match status" value="1"/>
</dbReference>
<evidence type="ECO:0000313" key="3">
    <source>
        <dbReference type="Proteomes" id="UP000789901"/>
    </source>
</evidence>
<gene>
    <name evidence="2" type="ORF">GMARGA_LOCUS34623</name>
</gene>
<dbReference type="PANTHER" id="PTHR44329:SF289">
    <property type="entry name" value="SERINE_THREONINE-PROTEIN KINASE VIK"/>
    <property type="match status" value="1"/>
</dbReference>